<dbReference type="EMBL" id="MK527108">
    <property type="protein sequence ID" value="QGN66780.1"/>
    <property type="molecule type" value="Genomic_DNA"/>
</dbReference>
<feature type="transmembrane region" description="Helical" evidence="1">
    <location>
        <begin position="91"/>
        <end position="108"/>
    </location>
</feature>
<keyword evidence="1" id="KW-0812">Transmembrane</keyword>
<geneLocation type="mitochondrion" evidence="2"/>
<keyword evidence="1" id="KW-0472">Membrane</keyword>
<feature type="transmembrane region" description="Helical" evidence="1">
    <location>
        <begin position="37"/>
        <end position="59"/>
    </location>
</feature>
<feature type="transmembrane region" description="Helical" evidence="1">
    <location>
        <begin position="12"/>
        <end position="31"/>
    </location>
</feature>
<dbReference type="RefSeq" id="YP_009722378.1">
    <property type="nucleotide sequence ID" value="NC_045397.1"/>
</dbReference>
<keyword evidence="1" id="KW-1133">Transmembrane helix</keyword>
<organism evidence="2">
    <name type="scientific">Morchella importuna</name>
    <dbReference type="NCBI Taxonomy" id="1174673"/>
    <lineage>
        <taxon>Eukaryota</taxon>
        <taxon>Fungi</taxon>
        <taxon>Dikarya</taxon>
        <taxon>Ascomycota</taxon>
        <taxon>Pezizomycotina</taxon>
        <taxon>Pezizomycetes</taxon>
        <taxon>Pezizales</taxon>
        <taxon>Morchellaceae</taxon>
        <taxon>Morchella</taxon>
    </lineage>
</organism>
<evidence type="ECO:0000313" key="2">
    <source>
        <dbReference type="EMBL" id="QGN66780.1"/>
    </source>
</evidence>
<dbReference type="AlphaFoldDB" id="A0A650AFG6"/>
<sequence length="109" mass="11993">MNIFSYSGSMTICMAFCTTLSLGAAIVKGIVSFFPGLGISTLMAGGKLYVPAFSSAWVFSKYFRFIPSKVISPIPWVIFTGLLLINSYAETRFLILAILFILISLKLFE</sequence>
<protein>
    <submittedName>
        <fullName evidence="2">Uncharacterized protein</fullName>
    </submittedName>
</protein>
<accession>A0A650AFG6</accession>
<dbReference type="GeneID" id="42906103"/>
<feature type="transmembrane region" description="Helical" evidence="1">
    <location>
        <begin position="66"/>
        <end position="85"/>
    </location>
</feature>
<name>A0A650AFG6_9PEZI</name>
<reference evidence="2" key="1">
    <citation type="submission" date="2019-02" db="EMBL/GenBank/DDBJ databases">
        <title>The largest mitochondrial genome of Morchella importuna (272.2 kb) among fungi reservoir of numerous mitochondrial ORFs, repeatitive sequences and nuclear genome horizontal transfer.</title>
        <authorList>
            <person name="Liu W."/>
            <person name="Bian Y."/>
        </authorList>
    </citation>
    <scope>NUCLEOTIDE SEQUENCE</scope>
</reference>
<proteinExistence type="predicted"/>
<keyword evidence="2" id="KW-0496">Mitochondrion</keyword>
<gene>
    <name evidence="2" type="primary">orf109</name>
</gene>
<evidence type="ECO:0000256" key="1">
    <source>
        <dbReference type="SAM" id="Phobius"/>
    </source>
</evidence>